<dbReference type="InParanoid" id="A0A165P451"/>
<proteinExistence type="predicted"/>
<dbReference type="AlphaFoldDB" id="A0A165P451"/>
<sequence>MFDDFGGVRTGPMLGEYRASGPKYMPHETLVLKSRDEWNRNLLRRPGIRSITFSDSFICLHIAAIAATSYQFGRGLETFEVLGVGWQLRDFDVDLLVTACPNLKHITLDGCHNLTDASMFSIINRCHDLRFLSLGGRGGGRLRGAAFEHLAAHRNIVPRLAKIHFLDHTFHRDRMERAIKALSKARPFLPIVTGDSDEKEPMPFSVWRAGKMTMQFDLY</sequence>
<dbReference type="InterPro" id="IPR032675">
    <property type="entry name" value="LRR_dom_sf"/>
</dbReference>
<dbReference type="InterPro" id="IPR006553">
    <property type="entry name" value="Leu-rich_rpt_Cys-con_subtyp"/>
</dbReference>
<reference evidence="1 2" key="1">
    <citation type="journal article" date="2016" name="Mol. Biol. Evol.">
        <title>Comparative Genomics of Early-Diverging Mushroom-Forming Fungi Provides Insights into the Origins of Lignocellulose Decay Capabilities.</title>
        <authorList>
            <person name="Nagy L.G."/>
            <person name="Riley R."/>
            <person name="Tritt A."/>
            <person name="Adam C."/>
            <person name="Daum C."/>
            <person name="Floudas D."/>
            <person name="Sun H."/>
            <person name="Yadav J.S."/>
            <person name="Pangilinan J."/>
            <person name="Larsson K.H."/>
            <person name="Matsuura K."/>
            <person name="Barry K."/>
            <person name="Labutti K."/>
            <person name="Kuo R."/>
            <person name="Ohm R.A."/>
            <person name="Bhattacharya S.S."/>
            <person name="Shirouzu T."/>
            <person name="Yoshinaga Y."/>
            <person name="Martin F.M."/>
            <person name="Grigoriev I.V."/>
            <person name="Hibbett D.S."/>
        </authorList>
    </citation>
    <scope>NUCLEOTIDE SEQUENCE [LARGE SCALE GENOMIC DNA]</scope>
    <source>
        <strain evidence="1 2">HHB12029</strain>
    </source>
</reference>
<evidence type="ECO:0000313" key="2">
    <source>
        <dbReference type="Proteomes" id="UP000077266"/>
    </source>
</evidence>
<dbReference type="Proteomes" id="UP000077266">
    <property type="component" value="Unassembled WGS sequence"/>
</dbReference>
<dbReference type="OrthoDB" id="550575at2759"/>
<dbReference type="Gene3D" id="3.80.10.10">
    <property type="entry name" value="Ribonuclease Inhibitor"/>
    <property type="match status" value="1"/>
</dbReference>
<evidence type="ECO:0000313" key="1">
    <source>
        <dbReference type="EMBL" id="KZW01621.1"/>
    </source>
</evidence>
<gene>
    <name evidence="1" type="ORF">EXIGLDRAFT_46296</name>
</gene>
<name>A0A165P451_EXIGL</name>
<organism evidence="1 2">
    <name type="scientific">Exidia glandulosa HHB12029</name>
    <dbReference type="NCBI Taxonomy" id="1314781"/>
    <lineage>
        <taxon>Eukaryota</taxon>
        <taxon>Fungi</taxon>
        <taxon>Dikarya</taxon>
        <taxon>Basidiomycota</taxon>
        <taxon>Agaricomycotina</taxon>
        <taxon>Agaricomycetes</taxon>
        <taxon>Auriculariales</taxon>
        <taxon>Exidiaceae</taxon>
        <taxon>Exidia</taxon>
    </lineage>
</organism>
<dbReference type="SMART" id="SM00367">
    <property type="entry name" value="LRR_CC"/>
    <property type="match status" value="1"/>
</dbReference>
<accession>A0A165P451</accession>
<protein>
    <recommendedName>
        <fullName evidence="3">RNI-like protein</fullName>
    </recommendedName>
</protein>
<dbReference type="EMBL" id="KV425892">
    <property type="protein sequence ID" value="KZW01621.1"/>
    <property type="molecule type" value="Genomic_DNA"/>
</dbReference>
<dbReference type="SUPFAM" id="SSF52047">
    <property type="entry name" value="RNI-like"/>
    <property type="match status" value="1"/>
</dbReference>
<keyword evidence="2" id="KW-1185">Reference proteome</keyword>
<dbReference type="STRING" id="1314781.A0A165P451"/>
<evidence type="ECO:0008006" key="3">
    <source>
        <dbReference type="Google" id="ProtNLM"/>
    </source>
</evidence>